<name>A0A316C819_PSESE</name>
<keyword evidence="1" id="KW-1133">Transmembrane helix</keyword>
<dbReference type="AlphaFoldDB" id="A0A316C819"/>
<protein>
    <submittedName>
        <fullName evidence="3">AsmA-like protein</fullName>
    </submittedName>
</protein>
<feature type="transmembrane region" description="Helical" evidence="1">
    <location>
        <begin position="63"/>
        <end position="86"/>
    </location>
</feature>
<dbReference type="EMBL" id="QGGG01000002">
    <property type="protein sequence ID" value="PWJ85932.1"/>
    <property type="molecule type" value="Genomic_DNA"/>
</dbReference>
<keyword evidence="4" id="KW-1185">Reference proteome</keyword>
<evidence type="ECO:0000256" key="1">
    <source>
        <dbReference type="SAM" id="Phobius"/>
    </source>
</evidence>
<evidence type="ECO:0000313" key="4">
    <source>
        <dbReference type="Proteomes" id="UP000245396"/>
    </source>
</evidence>
<evidence type="ECO:0000259" key="2">
    <source>
        <dbReference type="Pfam" id="PF13116"/>
    </source>
</evidence>
<dbReference type="Pfam" id="PF13116">
    <property type="entry name" value="YhdP"/>
    <property type="match status" value="1"/>
</dbReference>
<proteinExistence type="predicted"/>
<feature type="domain" description="YhdP central" evidence="2">
    <location>
        <begin position="441"/>
        <end position="936"/>
    </location>
</feature>
<comment type="caution">
    <text evidence="3">The sequence shown here is derived from an EMBL/GenBank/DDBJ whole genome shotgun (WGS) entry which is preliminary data.</text>
</comment>
<dbReference type="Proteomes" id="UP000245396">
    <property type="component" value="Unassembled WGS sequence"/>
</dbReference>
<keyword evidence="1" id="KW-0812">Transmembrane</keyword>
<dbReference type="STRING" id="1192868.GCA_000304395_03614"/>
<evidence type="ECO:0000313" key="3">
    <source>
        <dbReference type="EMBL" id="PWJ85932.1"/>
    </source>
</evidence>
<dbReference type="InterPro" id="IPR025263">
    <property type="entry name" value="YhdP_central"/>
</dbReference>
<accession>A0A316C819</accession>
<keyword evidence="1" id="KW-0472">Membrane</keyword>
<gene>
    <name evidence="3" type="ORF">C7441_102380</name>
</gene>
<sequence>MLCTDSSTTEALRRDFRLEHTVPKHEKIRFRRHEIADLGTFPSAASPDLRKGRRRLRARVTKIAAGSVACTLAAFCLFIALLYFVGLSGIGTAPLRTEAEKAIRAFAGMDVDASMGPAGLSIDASRLVALEVRDVSVKAKGGAPVVEAGMVRFGLRFLPLMGGNIRLGSVKISDAVVTASSMPLSDRSDWTQALRNERGLIDPDKLAQVVFAEVHRAFDALEAGSTGQIELQNVKFALPEDGHVRTILVEHARLTAGAPGEMSFSGEVDIDGRSVALTGTSARDTVSGRIKRLEINADAPVVVTPPTPADPDGNANSLGSLKLAIAGHEGIGSDPDRLTAAVTLGDLVVDLDKDGTFEGDVELNATLAAGSDKLEIDRLRITTGRSDLEFNGAVGPRPAVAGKDAVPLYRYELVSTRTRVAPTDSPEPALDFLARISGTFDADKMLLVADQIAVKSGPGEALGSASFDFSGSRVPGIALDLQVHDMQVSHVKQLWPWFSAKGARHWVMDHLFGGRVVDGLVHFQVPPDRLGNGVSLSADEVSGRFEVEDTRFDTAGVIPPVRDAIGMVEFKGNDVDVSLRSGTVYLPSGRTVDARNGTMRIAHANRPPLIGELDMDVAGDADAITELASYEPIDAMRFLKMKPDDFSGSVSGHVTADIPLQKGMATDQLDWRVVLDYEGLSLAKPLDDQKISDATGSITIEPDRAVIDAKAKLNGIPAEVALVEPLGKNGPKRERNVTLVLDDKTREAQAPGLAGLMKGTLRLDLQMAGDAQRQDVTADLTALRLDLPWIGWSKGPGIPARLSFTLDKSEGVSRLSDFRLEGKPFAIAGSLTLADGNFSAARFDTVRLNRDDNVAVSVKRMGKGYSINVTGSSLDARALIKQFTASAGDDKPSSSVPVSLSLDVDRITGFGGERLSNVAMSYNGAAARIDGMKLTANTGSGSAVTVRNSTEGGQHTLQMQSADAGAILRFLNIYDHMQGGSIRLSLSDNGGGPMRGRVDASNFWVVNEPKLASIVSTTPPGDRRSLNQAVKSDIDTSRVQFERGSAQIEKGPGYLKIGNGVLRGPLIGTTFQGTLYDQNGNMAMTGTFMPAYGLNRIFGEIPIVGAILGNGRDRGLIGVTYKLHGNSKSPNLEINPLSVIAPGIFRSIFEFQ</sequence>
<organism evidence="3 4">
    <name type="scientific">Pseudaminobacter salicylatoxidans</name>
    <dbReference type="NCBI Taxonomy" id="93369"/>
    <lineage>
        <taxon>Bacteria</taxon>
        <taxon>Pseudomonadati</taxon>
        <taxon>Pseudomonadota</taxon>
        <taxon>Alphaproteobacteria</taxon>
        <taxon>Hyphomicrobiales</taxon>
        <taxon>Phyllobacteriaceae</taxon>
        <taxon>Pseudaminobacter</taxon>
    </lineage>
</organism>
<reference evidence="3 4" key="1">
    <citation type="submission" date="2018-05" db="EMBL/GenBank/DDBJ databases">
        <title>Genomic Encyclopedia of Type Strains, Phase IV (KMG-IV): sequencing the most valuable type-strain genomes for metagenomic binning, comparative biology and taxonomic classification.</title>
        <authorList>
            <person name="Goeker M."/>
        </authorList>
    </citation>
    <scope>NUCLEOTIDE SEQUENCE [LARGE SCALE GENOMIC DNA]</scope>
    <source>
        <strain evidence="3 4">DSM 6986</strain>
    </source>
</reference>